<dbReference type="Gene3D" id="3.40.50.2300">
    <property type="match status" value="1"/>
</dbReference>
<dbReference type="InterPro" id="IPR011006">
    <property type="entry name" value="CheY-like_superfamily"/>
</dbReference>
<feature type="modified residue" description="4-aspartylphosphate" evidence="1">
    <location>
        <position position="51"/>
    </location>
</feature>
<dbReference type="AlphaFoldDB" id="A0AAU7ZPZ3"/>
<reference evidence="3" key="2">
    <citation type="journal article" date="2024" name="Environ. Microbiol.">
        <title>Genome analysis and description of Tunturibacter gen. nov. expands the diversity of Terriglobia in tundra soils.</title>
        <authorList>
            <person name="Messyasz A."/>
            <person name="Mannisto M.K."/>
            <person name="Kerkhof L.J."/>
            <person name="Haggblom M.M."/>
        </authorList>
    </citation>
    <scope>NUCLEOTIDE SEQUENCE</scope>
    <source>
        <strain evidence="3">X5P6</strain>
    </source>
</reference>
<dbReference type="InterPro" id="IPR001789">
    <property type="entry name" value="Sig_transdc_resp-reg_receiver"/>
</dbReference>
<dbReference type="SMART" id="SM00448">
    <property type="entry name" value="REC"/>
    <property type="match status" value="1"/>
</dbReference>
<gene>
    <name evidence="3" type="ORF">RBB77_21605</name>
</gene>
<dbReference type="PROSITE" id="PS50110">
    <property type="entry name" value="RESPONSE_REGULATORY"/>
    <property type="match status" value="1"/>
</dbReference>
<dbReference type="InterPro" id="IPR058245">
    <property type="entry name" value="NreC/VraR/RcsB-like_REC"/>
</dbReference>
<dbReference type="Pfam" id="PF00072">
    <property type="entry name" value="Response_reg"/>
    <property type="match status" value="1"/>
</dbReference>
<proteinExistence type="predicted"/>
<organism evidence="3">
    <name type="scientific">Tunturiibacter psychrotolerans</name>
    <dbReference type="NCBI Taxonomy" id="3069686"/>
    <lineage>
        <taxon>Bacteria</taxon>
        <taxon>Pseudomonadati</taxon>
        <taxon>Acidobacteriota</taxon>
        <taxon>Terriglobia</taxon>
        <taxon>Terriglobales</taxon>
        <taxon>Acidobacteriaceae</taxon>
        <taxon>Tunturiibacter</taxon>
    </lineage>
</organism>
<feature type="domain" description="Response regulatory" evidence="2">
    <location>
        <begin position="2"/>
        <end position="116"/>
    </location>
</feature>
<dbReference type="InterPro" id="IPR052048">
    <property type="entry name" value="ST_Response_Regulator"/>
</dbReference>
<evidence type="ECO:0000256" key="1">
    <source>
        <dbReference type="PROSITE-ProRule" id="PRU00169"/>
    </source>
</evidence>
<protein>
    <submittedName>
        <fullName evidence="3">Response regulator transcription factor</fullName>
    </submittedName>
</protein>
<dbReference type="PANTHER" id="PTHR43228">
    <property type="entry name" value="TWO-COMPONENT RESPONSE REGULATOR"/>
    <property type="match status" value="1"/>
</dbReference>
<dbReference type="CDD" id="cd17535">
    <property type="entry name" value="REC_NarL-like"/>
    <property type="match status" value="1"/>
</dbReference>
<evidence type="ECO:0000259" key="2">
    <source>
        <dbReference type="PROSITE" id="PS50110"/>
    </source>
</evidence>
<evidence type="ECO:0000313" key="3">
    <source>
        <dbReference type="EMBL" id="XCB32987.1"/>
    </source>
</evidence>
<sequence length="127" mass="14184">MNILIVEDNPAVRKLIRRAISYLATEVNECEDGADALSAYATHQPDIVFMDIRMGRMDGLCATREILKSYPQAFIVIVTDYDQEDLRHAAFAAGAKGYALKDNLLSLEAFIIQRDLEDKDSSNGKTE</sequence>
<dbReference type="SUPFAM" id="SSF52172">
    <property type="entry name" value="CheY-like"/>
    <property type="match status" value="1"/>
</dbReference>
<dbReference type="RefSeq" id="WP_353063829.1">
    <property type="nucleotide sequence ID" value="NZ_CP132942.1"/>
</dbReference>
<name>A0AAU7ZPZ3_9BACT</name>
<keyword evidence="1" id="KW-0597">Phosphoprotein</keyword>
<accession>A0AAU7ZPZ3</accession>
<dbReference type="KEGG" id="tpsc:RBB77_21605"/>
<reference evidence="3" key="1">
    <citation type="submission" date="2023-08" db="EMBL/GenBank/DDBJ databases">
        <authorList>
            <person name="Messyasz A."/>
            <person name="Mannisto M.K."/>
            <person name="Kerkhof L.J."/>
            <person name="Haggblom M."/>
        </authorList>
    </citation>
    <scope>NUCLEOTIDE SEQUENCE</scope>
    <source>
        <strain evidence="3">X5P6</strain>
    </source>
</reference>
<dbReference type="GO" id="GO:0000160">
    <property type="term" value="P:phosphorelay signal transduction system"/>
    <property type="evidence" value="ECO:0007669"/>
    <property type="project" value="InterPro"/>
</dbReference>
<dbReference type="PANTHER" id="PTHR43228:SF1">
    <property type="entry name" value="TWO-COMPONENT RESPONSE REGULATOR ARR22"/>
    <property type="match status" value="1"/>
</dbReference>
<dbReference type="EMBL" id="CP132942">
    <property type="protein sequence ID" value="XCB32987.1"/>
    <property type="molecule type" value="Genomic_DNA"/>
</dbReference>